<comment type="similarity">
    <text evidence="2">Belongs to the paired homeobox family.</text>
</comment>
<feature type="domain" description="Homeobox" evidence="10">
    <location>
        <begin position="64"/>
        <end position="124"/>
    </location>
</feature>
<dbReference type="GO" id="GO:0061074">
    <property type="term" value="P:regulation of neural retina development"/>
    <property type="evidence" value="ECO:0007669"/>
    <property type="project" value="UniProtKB-ARBA"/>
</dbReference>
<dbReference type="InParanoid" id="A0A3P8ZUK2"/>
<feature type="compositionally biased region" description="Low complexity" evidence="9">
    <location>
        <begin position="251"/>
        <end position="262"/>
    </location>
</feature>
<dbReference type="Gene3D" id="1.10.10.60">
    <property type="entry name" value="Homeodomain-like"/>
    <property type="match status" value="1"/>
</dbReference>
<dbReference type="InterPro" id="IPR003654">
    <property type="entry name" value="OAR_dom"/>
</dbReference>
<keyword evidence="5 7" id="KW-0371">Homeobox</keyword>
<feature type="region of interest" description="Disordered" evidence="9">
    <location>
        <begin position="123"/>
        <end position="271"/>
    </location>
</feature>
<dbReference type="GO" id="GO:0050767">
    <property type="term" value="P:regulation of neurogenesis"/>
    <property type="evidence" value="ECO:0007669"/>
    <property type="project" value="UniProtKB-ARBA"/>
</dbReference>
<dbReference type="Pfam" id="PF03826">
    <property type="entry name" value="OAR"/>
    <property type="match status" value="1"/>
</dbReference>
<keyword evidence="13" id="KW-1185">Reference proteome</keyword>
<feature type="compositionally biased region" description="Basic and acidic residues" evidence="9">
    <location>
        <begin position="213"/>
        <end position="226"/>
    </location>
</feature>
<evidence type="ECO:0000256" key="8">
    <source>
        <dbReference type="RuleBase" id="RU000682"/>
    </source>
</evidence>
<reference evidence="13" key="1">
    <citation type="journal article" date="2014" name="PLoS ONE">
        <title>The genome and linkage map of the northern pike (Esox lucius): conserved synteny revealed between the salmonid sister group and the Neoteleostei.</title>
        <authorList>
            <person name="Rondeau E.B."/>
            <person name="Minkley D.R."/>
            <person name="Leong J.S."/>
            <person name="Messmer A.M."/>
            <person name="Jantzen J.R."/>
            <person name="von Schalburg K.R."/>
            <person name="Lemon C."/>
            <person name="Bird N.H."/>
            <person name="Koop B.F."/>
        </authorList>
    </citation>
    <scope>NUCLEOTIDE SEQUENCE</scope>
</reference>
<evidence type="ECO:0000256" key="2">
    <source>
        <dbReference type="ARBA" id="ARBA00005733"/>
    </source>
</evidence>
<evidence type="ECO:0000256" key="1">
    <source>
        <dbReference type="ARBA" id="ARBA00004123"/>
    </source>
</evidence>
<dbReference type="SUPFAM" id="SSF46689">
    <property type="entry name" value="Homeodomain-like"/>
    <property type="match status" value="1"/>
</dbReference>
<dbReference type="FunFam" id="1.10.10.60:FF:000125">
    <property type="entry name" value="diencephalon/mesencephalon homeobox protein 1"/>
    <property type="match status" value="1"/>
</dbReference>
<accession>A0A3P8ZUK2</accession>
<dbReference type="GO" id="GO:0030901">
    <property type="term" value="P:midbrain development"/>
    <property type="evidence" value="ECO:0007669"/>
    <property type="project" value="UniProtKB-ARBA"/>
</dbReference>
<evidence type="ECO:0000256" key="6">
    <source>
        <dbReference type="ARBA" id="ARBA00023242"/>
    </source>
</evidence>
<reference evidence="12" key="3">
    <citation type="submission" date="2025-08" db="UniProtKB">
        <authorList>
            <consortium name="Ensembl"/>
        </authorList>
    </citation>
    <scope>IDENTIFICATION</scope>
</reference>
<feature type="compositionally biased region" description="Basic and acidic residues" evidence="9">
    <location>
        <begin position="128"/>
        <end position="140"/>
    </location>
</feature>
<dbReference type="Ensembl" id="ENSELUT00000003939.3">
    <property type="protein sequence ID" value="ENSELUP00000032154.1"/>
    <property type="gene ID" value="ENSELUG00000009957.3"/>
</dbReference>
<evidence type="ECO:0000259" key="11">
    <source>
        <dbReference type="PROSITE" id="PS50803"/>
    </source>
</evidence>
<dbReference type="OMA" id="CQPYYQT"/>
<dbReference type="Proteomes" id="UP000265140">
    <property type="component" value="Chromosome 8"/>
</dbReference>
<evidence type="ECO:0000313" key="12">
    <source>
        <dbReference type="Ensembl" id="ENSELUP00000032154.1"/>
    </source>
</evidence>
<keyword evidence="6 7" id="KW-0539">Nucleus</keyword>
<dbReference type="Pfam" id="PF00046">
    <property type="entry name" value="Homeodomain"/>
    <property type="match status" value="1"/>
</dbReference>
<dbReference type="PROSITE" id="PS00027">
    <property type="entry name" value="HOMEOBOX_1"/>
    <property type="match status" value="1"/>
</dbReference>
<evidence type="ECO:0000313" key="13">
    <source>
        <dbReference type="Proteomes" id="UP000265140"/>
    </source>
</evidence>
<dbReference type="InterPro" id="IPR017970">
    <property type="entry name" value="Homeobox_CS"/>
</dbReference>
<reference evidence="12" key="4">
    <citation type="submission" date="2025-09" db="UniProtKB">
        <authorList>
            <consortium name="Ensembl"/>
        </authorList>
    </citation>
    <scope>IDENTIFICATION</scope>
</reference>
<dbReference type="GO" id="GO:0000977">
    <property type="term" value="F:RNA polymerase II transcription regulatory region sequence-specific DNA binding"/>
    <property type="evidence" value="ECO:0007669"/>
    <property type="project" value="TreeGrafter"/>
</dbReference>
<evidence type="ECO:0000256" key="3">
    <source>
        <dbReference type="ARBA" id="ARBA00022473"/>
    </source>
</evidence>
<dbReference type="PANTHER" id="PTHR46639">
    <property type="entry name" value="DIENCEPHALON/MESENCEPHALON HOMEOBOX PROTEIN 1"/>
    <property type="match status" value="1"/>
</dbReference>
<dbReference type="GO" id="GO:0007346">
    <property type="term" value="P:regulation of mitotic cell cycle"/>
    <property type="evidence" value="ECO:0007669"/>
    <property type="project" value="UniProtKB-ARBA"/>
</dbReference>
<organism evidence="12 13">
    <name type="scientific">Esox lucius</name>
    <name type="common">Northern pike</name>
    <dbReference type="NCBI Taxonomy" id="8010"/>
    <lineage>
        <taxon>Eukaryota</taxon>
        <taxon>Metazoa</taxon>
        <taxon>Chordata</taxon>
        <taxon>Craniata</taxon>
        <taxon>Vertebrata</taxon>
        <taxon>Euteleostomi</taxon>
        <taxon>Actinopterygii</taxon>
        <taxon>Neopterygii</taxon>
        <taxon>Teleostei</taxon>
        <taxon>Protacanthopterygii</taxon>
        <taxon>Esociformes</taxon>
        <taxon>Esocidae</taxon>
        <taxon>Esox</taxon>
    </lineage>
</organism>
<dbReference type="GO" id="GO:0060041">
    <property type="term" value="P:retina development in camera-type eye"/>
    <property type="evidence" value="ECO:0007669"/>
    <property type="project" value="UniProtKB-ARBA"/>
</dbReference>
<protein>
    <recommendedName>
        <fullName evidence="14">Diencephalon/mesencephalon homeobox 1</fullName>
    </recommendedName>
</protein>
<dbReference type="GO" id="GO:0000981">
    <property type="term" value="F:DNA-binding transcription factor activity, RNA polymerase II-specific"/>
    <property type="evidence" value="ECO:0007669"/>
    <property type="project" value="InterPro"/>
</dbReference>
<dbReference type="GeneTree" id="ENSGT00940000155505"/>
<dbReference type="PANTHER" id="PTHR46639:SF3">
    <property type="entry name" value="DIENCEPHALON_MESENCEPHALON HOMEOBOX PROTEIN 1-A-RELATED"/>
    <property type="match status" value="1"/>
</dbReference>
<dbReference type="InterPro" id="IPR001356">
    <property type="entry name" value="HD"/>
</dbReference>
<dbReference type="KEGG" id="els:105027392"/>
<dbReference type="PROSITE" id="PS50071">
    <property type="entry name" value="HOMEOBOX_2"/>
    <property type="match status" value="1"/>
</dbReference>
<evidence type="ECO:0000256" key="7">
    <source>
        <dbReference type="PROSITE-ProRule" id="PRU00108"/>
    </source>
</evidence>
<evidence type="ECO:0000259" key="10">
    <source>
        <dbReference type="PROSITE" id="PS50071"/>
    </source>
</evidence>
<keyword evidence="4 7" id="KW-0238">DNA-binding</keyword>
<sequence length="396" mass="43509">MQHYGVNGYSLHAMNSLSAMYNLHQQAAQQAQHAPDYRPSVHALTLAERLADIILEARYGSQHRKQRRSRTAFTAQQLEALEKTFQKTHYPDVVMRERLAMCTNLPEARVQVWFKNRRAKFRKKQRSLQKEQLQKQKETNGEEGEKEEAKTTENSCTSVPTTKSPPPPSSTSASSLLEGMRPQPAEMSVEVNVTSPEASDSESAAEDNGEAEAELRRERLQEESQHHPPQTEVQLVGGSPPCRHLSPTPDSPMASPSLPSSSGGVGSSGVAQGNSYASSPLSLFRLQEQFRQHMAATSHMVHYPSFDVGTPSPLPYLGMNVNMPSPLGSLPCQSYYQSLSQTSLSQAQQVWNSPLAGLQAPAGSLPSLNSKTTSIENLRLRAKQHAASLGLDMLPN</sequence>
<feature type="compositionally biased region" description="Acidic residues" evidence="9">
    <location>
        <begin position="199"/>
        <end position="212"/>
    </location>
</feature>
<dbReference type="InterPro" id="IPR052488">
    <property type="entry name" value="DMBX_homeobox"/>
</dbReference>
<comment type="subcellular location">
    <subcellularLocation>
        <location evidence="1 7 8">Nucleus</location>
    </subcellularLocation>
</comment>
<dbReference type="InterPro" id="IPR009057">
    <property type="entry name" value="Homeodomain-like_sf"/>
</dbReference>
<evidence type="ECO:0000256" key="9">
    <source>
        <dbReference type="SAM" id="MobiDB-lite"/>
    </source>
</evidence>
<evidence type="ECO:0000256" key="5">
    <source>
        <dbReference type="ARBA" id="ARBA00023155"/>
    </source>
</evidence>
<dbReference type="GO" id="GO:0005634">
    <property type="term" value="C:nucleus"/>
    <property type="evidence" value="ECO:0007669"/>
    <property type="project" value="UniProtKB-SubCell"/>
</dbReference>
<dbReference type="OrthoDB" id="6159439at2759"/>
<dbReference type="RefSeq" id="XP_012990279.1">
    <property type="nucleotide sequence ID" value="XM_013134825.3"/>
</dbReference>
<feature type="DNA-binding region" description="Homeobox" evidence="7">
    <location>
        <begin position="66"/>
        <end position="125"/>
    </location>
</feature>
<keyword evidence="3" id="KW-0217">Developmental protein</keyword>
<dbReference type="SMART" id="SM00389">
    <property type="entry name" value="HOX"/>
    <property type="match status" value="1"/>
</dbReference>
<proteinExistence type="inferred from homology"/>
<name>A0A3P8ZUK2_ESOLU</name>
<dbReference type="CDD" id="cd00086">
    <property type="entry name" value="homeodomain"/>
    <property type="match status" value="1"/>
</dbReference>
<dbReference type="PROSITE" id="PS50803">
    <property type="entry name" value="OAR"/>
    <property type="match status" value="1"/>
</dbReference>
<reference evidence="12" key="2">
    <citation type="submission" date="2020-02" db="EMBL/GenBank/DDBJ databases">
        <title>Esox lucius (northern pike) genome, fEsoLuc1, primary haplotype.</title>
        <authorList>
            <person name="Myers G."/>
            <person name="Karagic N."/>
            <person name="Meyer A."/>
            <person name="Pippel M."/>
            <person name="Reichard M."/>
            <person name="Winkler S."/>
            <person name="Tracey A."/>
            <person name="Sims Y."/>
            <person name="Howe K."/>
            <person name="Rhie A."/>
            <person name="Formenti G."/>
            <person name="Durbin R."/>
            <person name="Fedrigo O."/>
            <person name="Jarvis E.D."/>
        </authorList>
    </citation>
    <scope>NUCLEOTIDE SEQUENCE [LARGE SCALE GENOMIC DNA]</scope>
</reference>
<feature type="compositionally biased region" description="Low complexity" evidence="9">
    <location>
        <begin position="152"/>
        <end position="162"/>
    </location>
</feature>
<dbReference type="AlphaFoldDB" id="A0A3P8ZUK2"/>
<evidence type="ECO:0000256" key="4">
    <source>
        <dbReference type="ARBA" id="ARBA00023125"/>
    </source>
</evidence>
<dbReference type="Bgee" id="ENSELUG00000009957">
    <property type="expression patterns" value="Expressed in brain and 2 other cell types or tissues"/>
</dbReference>
<evidence type="ECO:0008006" key="14">
    <source>
        <dbReference type="Google" id="ProtNLM"/>
    </source>
</evidence>
<dbReference type="GeneID" id="105027392"/>
<feature type="domain" description="OAR" evidence="11">
    <location>
        <begin position="373"/>
        <end position="386"/>
    </location>
</feature>